<feature type="compositionally biased region" description="Polar residues" evidence="1">
    <location>
        <begin position="88"/>
        <end position="118"/>
    </location>
</feature>
<reference evidence="3" key="3">
    <citation type="submission" date="2015-04" db="UniProtKB">
        <authorList>
            <consortium name="EnsemblPlants"/>
        </authorList>
    </citation>
    <scope>IDENTIFICATION</scope>
    <source>
        <strain evidence="3">cv. Jemalong A17</strain>
    </source>
</reference>
<evidence type="ECO:0000313" key="4">
    <source>
        <dbReference type="Proteomes" id="UP000002051"/>
    </source>
</evidence>
<protein>
    <submittedName>
        <fullName evidence="2 3">Uncharacterized protein</fullName>
    </submittedName>
</protein>
<dbReference type="AlphaFoldDB" id="A0A072UQK1"/>
<feature type="region of interest" description="Disordered" evidence="1">
    <location>
        <begin position="87"/>
        <end position="154"/>
    </location>
</feature>
<name>A0A072UQK1_MEDTR</name>
<accession>A0A072UQK1</accession>
<feature type="compositionally biased region" description="Polar residues" evidence="1">
    <location>
        <begin position="61"/>
        <end position="74"/>
    </location>
</feature>
<dbReference type="Proteomes" id="UP000002051">
    <property type="component" value="Chromosome 4"/>
</dbReference>
<evidence type="ECO:0000313" key="3">
    <source>
        <dbReference type="EnsemblPlants" id="KEH31636"/>
    </source>
</evidence>
<proteinExistence type="predicted"/>
<dbReference type="HOGENOM" id="CLU_1706915_0_0_1"/>
<gene>
    <name evidence="2" type="ordered locus">MTR_4g099520</name>
</gene>
<reference evidence="2 4" key="1">
    <citation type="journal article" date="2011" name="Nature">
        <title>The Medicago genome provides insight into the evolution of rhizobial symbioses.</title>
        <authorList>
            <person name="Young N.D."/>
            <person name="Debelle F."/>
            <person name="Oldroyd G.E."/>
            <person name="Geurts R."/>
            <person name="Cannon S.B."/>
            <person name="Udvardi M.K."/>
            <person name="Benedito V.A."/>
            <person name="Mayer K.F."/>
            <person name="Gouzy J."/>
            <person name="Schoof H."/>
            <person name="Van de Peer Y."/>
            <person name="Proost S."/>
            <person name="Cook D.R."/>
            <person name="Meyers B.C."/>
            <person name="Spannagl M."/>
            <person name="Cheung F."/>
            <person name="De Mita S."/>
            <person name="Krishnakumar V."/>
            <person name="Gundlach H."/>
            <person name="Zhou S."/>
            <person name="Mudge J."/>
            <person name="Bharti A.K."/>
            <person name="Murray J.D."/>
            <person name="Naoumkina M.A."/>
            <person name="Rosen B."/>
            <person name="Silverstein K.A."/>
            <person name="Tang H."/>
            <person name="Rombauts S."/>
            <person name="Zhao P.X."/>
            <person name="Zhou P."/>
            <person name="Barbe V."/>
            <person name="Bardou P."/>
            <person name="Bechner M."/>
            <person name="Bellec A."/>
            <person name="Berger A."/>
            <person name="Berges H."/>
            <person name="Bidwell S."/>
            <person name="Bisseling T."/>
            <person name="Choisne N."/>
            <person name="Couloux A."/>
            <person name="Denny R."/>
            <person name="Deshpande S."/>
            <person name="Dai X."/>
            <person name="Doyle J.J."/>
            <person name="Dudez A.M."/>
            <person name="Farmer A.D."/>
            <person name="Fouteau S."/>
            <person name="Franken C."/>
            <person name="Gibelin C."/>
            <person name="Gish J."/>
            <person name="Goldstein S."/>
            <person name="Gonzalez A.J."/>
            <person name="Green P.J."/>
            <person name="Hallab A."/>
            <person name="Hartog M."/>
            <person name="Hua A."/>
            <person name="Humphray S.J."/>
            <person name="Jeong D.H."/>
            <person name="Jing Y."/>
            <person name="Jocker A."/>
            <person name="Kenton S.M."/>
            <person name="Kim D.J."/>
            <person name="Klee K."/>
            <person name="Lai H."/>
            <person name="Lang C."/>
            <person name="Lin S."/>
            <person name="Macmil S.L."/>
            <person name="Magdelenat G."/>
            <person name="Matthews L."/>
            <person name="McCorrison J."/>
            <person name="Monaghan E.L."/>
            <person name="Mun J.H."/>
            <person name="Najar F.Z."/>
            <person name="Nicholson C."/>
            <person name="Noirot C."/>
            <person name="O'Bleness M."/>
            <person name="Paule C.R."/>
            <person name="Poulain J."/>
            <person name="Prion F."/>
            <person name="Qin B."/>
            <person name="Qu C."/>
            <person name="Retzel E.F."/>
            <person name="Riddle C."/>
            <person name="Sallet E."/>
            <person name="Samain S."/>
            <person name="Samson N."/>
            <person name="Sanders I."/>
            <person name="Saurat O."/>
            <person name="Scarpelli C."/>
            <person name="Schiex T."/>
            <person name="Segurens B."/>
            <person name="Severin A.J."/>
            <person name="Sherrier D.J."/>
            <person name="Shi R."/>
            <person name="Sims S."/>
            <person name="Singer S.R."/>
            <person name="Sinharoy S."/>
            <person name="Sterck L."/>
            <person name="Viollet A."/>
            <person name="Wang B.B."/>
            <person name="Wang K."/>
            <person name="Wang M."/>
            <person name="Wang X."/>
            <person name="Warfsmann J."/>
            <person name="Weissenbach J."/>
            <person name="White D.D."/>
            <person name="White J.D."/>
            <person name="Wiley G.B."/>
            <person name="Wincker P."/>
            <person name="Xing Y."/>
            <person name="Yang L."/>
            <person name="Yao Z."/>
            <person name="Ying F."/>
            <person name="Zhai J."/>
            <person name="Zhou L."/>
            <person name="Zuber A."/>
            <person name="Denarie J."/>
            <person name="Dixon R.A."/>
            <person name="May G.D."/>
            <person name="Schwartz D.C."/>
            <person name="Rogers J."/>
            <person name="Quetier F."/>
            <person name="Town C.D."/>
            <person name="Roe B.A."/>
        </authorList>
    </citation>
    <scope>NUCLEOTIDE SEQUENCE [LARGE SCALE GENOMIC DNA]</scope>
    <source>
        <strain evidence="2">A17</strain>
        <strain evidence="3 4">cv. Jemalong A17</strain>
    </source>
</reference>
<keyword evidence="4" id="KW-1185">Reference proteome</keyword>
<organism evidence="2 4">
    <name type="scientific">Medicago truncatula</name>
    <name type="common">Barrel medic</name>
    <name type="synonym">Medicago tribuloides</name>
    <dbReference type="NCBI Taxonomy" id="3880"/>
    <lineage>
        <taxon>Eukaryota</taxon>
        <taxon>Viridiplantae</taxon>
        <taxon>Streptophyta</taxon>
        <taxon>Embryophyta</taxon>
        <taxon>Tracheophyta</taxon>
        <taxon>Spermatophyta</taxon>
        <taxon>Magnoliopsida</taxon>
        <taxon>eudicotyledons</taxon>
        <taxon>Gunneridae</taxon>
        <taxon>Pentapetalae</taxon>
        <taxon>rosids</taxon>
        <taxon>fabids</taxon>
        <taxon>Fabales</taxon>
        <taxon>Fabaceae</taxon>
        <taxon>Papilionoideae</taxon>
        <taxon>50 kb inversion clade</taxon>
        <taxon>NPAAA clade</taxon>
        <taxon>Hologalegina</taxon>
        <taxon>IRL clade</taxon>
        <taxon>Trifolieae</taxon>
        <taxon>Medicago</taxon>
    </lineage>
</organism>
<evidence type="ECO:0000313" key="2">
    <source>
        <dbReference type="EMBL" id="KEH31636.1"/>
    </source>
</evidence>
<dbReference type="EMBL" id="CM001220">
    <property type="protein sequence ID" value="KEH31636.1"/>
    <property type="molecule type" value="Genomic_DNA"/>
</dbReference>
<feature type="region of interest" description="Disordered" evidence="1">
    <location>
        <begin position="50"/>
        <end position="74"/>
    </location>
</feature>
<reference evidence="2 4" key="2">
    <citation type="journal article" date="2014" name="BMC Genomics">
        <title>An improved genome release (version Mt4.0) for the model legume Medicago truncatula.</title>
        <authorList>
            <person name="Tang H."/>
            <person name="Krishnakumar V."/>
            <person name="Bidwell S."/>
            <person name="Rosen B."/>
            <person name="Chan A."/>
            <person name="Zhou S."/>
            <person name="Gentzbittel L."/>
            <person name="Childs K.L."/>
            <person name="Yandell M."/>
            <person name="Gundlach H."/>
            <person name="Mayer K.F."/>
            <person name="Schwartz D.C."/>
            <person name="Town C.D."/>
        </authorList>
    </citation>
    <scope>GENOME REANNOTATION</scope>
    <source>
        <strain evidence="2">A17</strain>
        <strain evidence="3 4">cv. Jemalong A17</strain>
    </source>
</reference>
<sequence>MKNVKRRSDSKITGTTSKKIAYNLRARSKRASYEELSDSEIDLDMSFDSASADDNKLADSTDLQNSGADSTADNTILVAQKAMETEMVESNTNLNAGSGTNAGSRTSNIPSGSSTSGEENVAGENGAQGDIQIGQESPRRLLPDLNLEPDQQDE</sequence>
<evidence type="ECO:0000256" key="1">
    <source>
        <dbReference type="SAM" id="MobiDB-lite"/>
    </source>
</evidence>
<dbReference type="EnsemblPlants" id="KEH31636">
    <property type="protein sequence ID" value="KEH31636"/>
    <property type="gene ID" value="MTR_4g099520"/>
</dbReference>